<feature type="domain" description="N-acetyltransferase" evidence="2">
    <location>
        <begin position="4"/>
        <end position="157"/>
    </location>
</feature>
<dbReference type="CDD" id="cd04301">
    <property type="entry name" value="NAT_SF"/>
    <property type="match status" value="1"/>
</dbReference>
<dbReference type="EMBL" id="MARB01000006">
    <property type="protein sequence ID" value="ODJ88274.1"/>
    <property type="molecule type" value="Genomic_DNA"/>
</dbReference>
<dbReference type="InterPro" id="IPR050769">
    <property type="entry name" value="NAT_camello-type"/>
</dbReference>
<accession>A0A7Z0VME8</accession>
<organism evidence="3 4">
    <name type="scientific">Candidatus Thiodiazotropha endolucinida</name>
    <dbReference type="NCBI Taxonomy" id="1655433"/>
    <lineage>
        <taxon>Bacteria</taxon>
        <taxon>Pseudomonadati</taxon>
        <taxon>Pseudomonadota</taxon>
        <taxon>Gammaproteobacteria</taxon>
        <taxon>Chromatiales</taxon>
        <taxon>Sedimenticolaceae</taxon>
        <taxon>Candidatus Thiodiazotropha</taxon>
    </lineage>
</organism>
<dbReference type="RefSeq" id="WP_069122348.1">
    <property type="nucleotide sequence ID" value="NZ_MARB01000006.1"/>
</dbReference>
<dbReference type="Proteomes" id="UP000094769">
    <property type="component" value="Unassembled WGS sequence"/>
</dbReference>
<evidence type="ECO:0000259" key="2">
    <source>
        <dbReference type="PROSITE" id="PS51186"/>
    </source>
</evidence>
<dbReference type="AlphaFoldDB" id="A0A7Z0VME8"/>
<dbReference type="OrthoDB" id="7678938at2"/>
<dbReference type="PANTHER" id="PTHR13947:SF37">
    <property type="entry name" value="LD18367P"/>
    <property type="match status" value="1"/>
</dbReference>
<dbReference type="Pfam" id="PF00583">
    <property type="entry name" value="Acetyltransf_1"/>
    <property type="match status" value="1"/>
</dbReference>
<dbReference type="SUPFAM" id="SSF55729">
    <property type="entry name" value="Acyl-CoA N-acyltransferases (Nat)"/>
    <property type="match status" value="1"/>
</dbReference>
<comment type="caution">
    <text evidence="3">The sequence shown here is derived from an EMBL/GenBank/DDBJ whole genome shotgun (WGS) entry which is preliminary data.</text>
</comment>
<proteinExistence type="predicted"/>
<dbReference type="PROSITE" id="PS51186">
    <property type="entry name" value="GNAT"/>
    <property type="match status" value="1"/>
</dbReference>
<keyword evidence="4" id="KW-1185">Reference proteome</keyword>
<evidence type="ECO:0000256" key="1">
    <source>
        <dbReference type="ARBA" id="ARBA00022679"/>
    </source>
</evidence>
<evidence type="ECO:0000313" key="4">
    <source>
        <dbReference type="Proteomes" id="UP000094769"/>
    </source>
</evidence>
<evidence type="ECO:0000313" key="3">
    <source>
        <dbReference type="EMBL" id="ODJ88274.1"/>
    </source>
</evidence>
<gene>
    <name evidence="3" type="ORF">CODIS_12750</name>
</gene>
<dbReference type="InterPro" id="IPR000182">
    <property type="entry name" value="GNAT_dom"/>
</dbReference>
<dbReference type="PANTHER" id="PTHR13947">
    <property type="entry name" value="GNAT FAMILY N-ACETYLTRANSFERASE"/>
    <property type="match status" value="1"/>
</dbReference>
<dbReference type="GO" id="GO:0008080">
    <property type="term" value="F:N-acetyltransferase activity"/>
    <property type="evidence" value="ECO:0007669"/>
    <property type="project" value="InterPro"/>
</dbReference>
<name>A0A7Z0VME8_9GAMM</name>
<reference evidence="3 4" key="1">
    <citation type="submission" date="2016-06" db="EMBL/GenBank/DDBJ databases">
        <title>Genome sequence of endosymbiont of Candidatus Endolucinida thiodiazotropha.</title>
        <authorList>
            <person name="Poehlein A."/>
            <person name="Koenig S."/>
            <person name="Heiden S.E."/>
            <person name="Thuermer A."/>
            <person name="Voget S."/>
            <person name="Daniel R."/>
            <person name="Markert S."/>
            <person name="Gros O."/>
            <person name="Schweder T."/>
        </authorList>
    </citation>
    <scope>NUCLEOTIDE SEQUENCE [LARGE SCALE GENOMIC DNA]</scope>
    <source>
        <strain evidence="3 4">COS</strain>
    </source>
</reference>
<dbReference type="Gene3D" id="3.40.630.30">
    <property type="match status" value="1"/>
</dbReference>
<dbReference type="InterPro" id="IPR016181">
    <property type="entry name" value="Acyl_CoA_acyltransferase"/>
</dbReference>
<sequence>MLSIELLADHPEAIPILKDLFESEWEPYYGRSGPGDAEADLRRSANRSQLPIAVVAVENGTFCGTAALKMESVTTYQDYSPWLAALVVAPAYRNRGIGEQLIIKIEQLAKTHGYREIYVGTGKSSGMSEAALKKRGWKFLDKSDYFVSEVCVHVKIL</sequence>
<protein>
    <submittedName>
        <fullName evidence="3">N-acetylglutamate synthase</fullName>
    </submittedName>
</protein>
<keyword evidence="1" id="KW-0808">Transferase</keyword>